<dbReference type="KEGG" id="mema:MMAB1_1555"/>
<proteinExistence type="predicted"/>
<dbReference type="Proteomes" id="UP000069850">
    <property type="component" value="Chromosome 1"/>
</dbReference>
<gene>
    <name evidence="2" type="ORF">MMAB1_1555</name>
</gene>
<dbReference type="EMBL" id="LT158599">
    <property type="protein sequence ID" value="CVK32768.1"/>
    <property type="molecule type" value="Genomic_DNA"/>
</dbReference>
<dbReference type="OMA" id="KPNDWAK"/>
<organism evidence="2 3">
    <name type="scientific">Methanoculleus bourgensis</name>
    <dbReference type="NCBI Taxonomy" id="83986"/>
    <lineage>
        <taxon>Archaea</taxon>
        <taxon>Methanobacteriati</taxon>
        <taxon>Methanobacteriota</taxon>
        <taxon>Stenosarchaea group</taxon>
        <taxon>Methanomicrobia</taxon>
        <taxon>Methanomicrobiales</taxon>
        <taxon>Methanomicrobiaceae</taxon>
        <taxon>Methanoculleus</taxon>
    </lineage>
</organism>
<dbReference type="GeneID" id="27137400"/>
<reference evidence="2 3" key="1">
    <citation type="submission" date="2016-01" db="EMBL/GenBank/DDBJ databases">
        <authorList>
            <person name="Manzoor S."/>
        </authorList>
    </citation>
    <scope>NUCLEOTIDE SEQUENCE [LARGE SCALE GENOMIC DNA]</scope>
    <source>
        <strain evidence="2">Methanoculleus sp MAB1</strain>
    </source>
</reference>
<evidence type="ECO:0000313" key="3">
    <source>
        <dbReference type="Proteomes" id="UP000069850"/>
    </source>
</evidence>
<dbReference type="RefSeq" id="WP_014867131.1">
    <property type="nucleotide sequence ID" value="NZ_LT158599.1"/>
</dbReference>
<sequence length="323" mass="37552">MVRNHFGRLEEVDLRAGWLDEARDFTPWLAQTENLEILGDALGMELEPVSTEQGVGPYKADILARDPATNTYVLIENQLEKTDHSHLGQIITYSAGLEAKTIVWIARRFTDEHRAALDWLNQISEESLNFFGIEVELWRIGDSSPAPRFNVVSKPNEWTKSIHASRQPSELTDSQGIQLEYWSGFNEYLESVCSKLKPRKPYPQNWIAYGIGKSGFTLAAKIHQREKWIDVEIWVGGQHKNEYFQQIKENFEQVAAEKLNPHIEWIYRPERIDHLIRLVRPMTDPADTSEWHEQFEWIENNLKMFREFFSPIIKSLNVNEGGD</sequence>
<dbReference type="Pfam" id="PF14088">
    <property type="entry name" value="DUF4268"/>
    <property type="match status" value="1"/>
</dbReference>
<accession>A0A0X3BL14</accession>
<dbReference type="AlphaFoldDB" id="A0A0X3BL14"/>
<dbReference type="Gene3D" id="3.40.1350.10">
    <property type="match status" value="1"/>
</dbReference>
<protein>
    <recommendedName>
        <fullName evidence="1">DUF4268 domain-containing protein</fullName>
    </recommendedName>
</protein>
<dbReference type="InterPro" id="IPR025364">
    <property type="entry name" value="DUF4268"/>
</dbReference>
<evidence type="ECO:0000259" key="1">
    <source>
        <dbReference type="Pfam" id="PF14088"/>
    </source>
</evidence>
<evidence type="ECO:0000313" key="2">
    <source>
        <dbReference type="EMBL" id="CVK32768.1"/>
    </source>
</evidence>
<name>A0A0X3BL14_9EURY</name>
<dbReference type="OrthoDB" id="142611at2157"/>
<feature type="domain" description="DUF4268" evidence="1">
    <location>
        <begin position="177"/>
        <end position="312"/>
    </location>
</feature>
<dbReference type="GO" id="GO:0003676">
    <property type="term" value="F:nucleic acid binding"/>
    <property type="evidence" value="ECO:0007669"/>
    <property type="project" value="InterPro"/>
</dbReference>
<dbReference type="GeneID" id="13355720"/>
<dbReference type="InterPro" id="IPR011856">
    <property type="entry name" value="tRNA_endonuc-like_dom_sf"/>
</dbReference>